<dbReference type="EMBL" id="JAGFBR010000003">
    <property type="protein sequence ID" value="KAH0468996.1"/>
    <property type="molecule type" value="Genomic_DNA"/>
</dbReference>
<evidence type="ECO:0000313" key="3">
    <source>
        <dbReference type="Proteomes" id="UP000775213"/>
    </source>
</evidence>
<evidence type="ECO:0000313" key="2">
    <source>
        <dbReference type="EMBL" id="KAH0468996.1"/>
    </source>
</evidence>
<proteinExistence type="predicted"/>
<name>A0AAV7HK41_DENCH</name>
<comment type="caution">
    <text evidence="2">The sequence shown here is derived from an EMBL/GenBank/DDBJ whole genome shotgun (WGS) entry which is preliminary data.</text>
</comment>
<feature type="region of interest" description="Disordered" evidence="1">
    <location>
        <begin position="1"/>
        <end position="110"/>
    </location>
</feature>
<evidence type="ECO:0000256" key="1">
    <source>
        <dbReference type="SAM" id="MobiDB-lite"/>
    </source>
</evidence>
<dbReference type="Proteomes" id="UP000775213">
    <property type="component" value="Unassembled WGS sequence"/>
</dbReference>
<dbReference type="AlphaFoldDB" id="A0AAV7HK41"/>
<keyword evidence="3" id="KW-1185">Reference proteome</keyword>
<feature type="compositionally biased region" description="Low complexity" evidence="1">
    <location>
        <begin position="87"/>
        <end position="99"/>
    </location>
</feature>
<feature type="compositionally biased region" description="Low complexity" evidence="1">
    <location>
        <begin position="46"/>
        <end position="58"/>
    </location>
</feature>
<organism evidence="2 3">
    <name type="scientific">Dendrobium chrysotoxum</name>
    <name type="common">Orchid</name>
    <dbReference type="NCBI Taxonomy" id="161865"/>
    <lineage>
        <taxon>Eukaryota</taxon>
        <taxon>Viridiplantae</taxon>
        <taxon>Streptophyta</taxon>
        <taxon>Embryophyta</taxon>
        <taxon>Tracheophyta</taxon>
        <taxon>Spermatophyta</taxon>
        <taxon>Magnoliopsida</taxon>
        <taxon>Liliopsida</taxon>
        <taxon>Asparagales</taxon>
        <taxon>Orchidaceae</taxon>
        <taxon>Epidendroideae</taxon>
        <taxon>Malaxideae</taxon>
        <taxon>Dendrobiinae</taxon>
        <taxon>Dendrobium</taxon>
    </lineage>
</organism>
<reference evidence="2 3" key="1">
    <citation type="journal article" date="2021" name="Hortic Res">
        <title>Chromosome-scale assembly of the Dendrobium chrysotoxum genome enhances the understanding of orchid evolution.</title>
        <authorList>
            <person name="Zhang Y."/>
            <person name="Zhang G.Q."/>
            <person name="Zhang D."/>
            <person name="Liu X.D."/>
            <person name="Xu X.Y."/>
            <person name="Sun W.H."/>
            <person name="Yu X."/>
            <person name="Zhu X."/>
            <person name="Wang Z.W."/>
            <person name="Zhao X."/>
            <person name="Zhong W.Y."/>
            <person name="Chen H."/>
            <person name="Yin W.L."/>
            <person name="Huang T."/>
            <person name="Niu S.C."/>
            <person name="Liu Z.J."/>
        </authorList>
    </citation>
    <scope>NUCLEOTIDE SEQUENCE [LARGE SCALE GENOMIC DNA]</scope>
    <source>
        <strain evidence="2">Lindl</strain>
    </source>
</reference>
<protein>
    <submittedName>
        <fullName evidence="2">Uncharacterized protein</fullName>
    </submittedName>
</protein>
<accession>A0AAV7HK41</accession>
<feature type="compositionally biased region" description="Basic residues" evidence="1">
    <location>
        <begin position="28"/>
        <end position="37"/>
    </location>
</feature>
<sequence>MSNLTRPGQKLGSDLCGSRIGRTGRPAAARRRSRAPQHARDPPGPLRGQLRRLPGPLRGHLRGPPGPLRGPHARSAGAPQPLPGPLRGPLRGPSDPRGSARGTASGQRHLGAPFGNPLAWRLLAWQPAGGDFPYAKSVVLFGAEVDMGDPTSTKNLSTKGDRFVTRSEGIKKTYKATKIDDVVSTVTGDALLAFRKKYYFPNDMVVKVPARSDRACSPPLGFVTVYEFSLRAGLRFPPSSELSDILMICGVSLAQLSYRAMSIIMGLIVLFRDRGAVLSPDCLARMGHLIGDTQGHISFRSKWLDIRTRDPSKSWISDFFYVKNDWNLLEKWGKMRELPIPLHLGAEELLKILKFSDIDTLHYEVRYLSRYIDEEYLFKVGLSTQAGRSHAQMLKKSVKVSEAAVQSSKIPPKRPGSEDNVQTVKKKRVEEVLAVTSKDPLISPSKSHIPEDVLKHQCVGRRRTEELSAHMTKALNDWNDEFVKIKYLQGEYKKKHDGKLKEMQVVEQQLAECRTELANMMTSASIQNQKIDCLHIELVDAQTTINQQMKDQEILVAENKRLQSMLSERETQQTPSIVIDDFKKSAAFKIIVEDHIQEARNHIYDVEVKALEADCMEEGFIRGFMKGVRAVQRKTGAEIDD</sequence>
<gene>
    <name evidence="2" type="ORF">IEQ34_002228</name>
</gene>